<name>A0A151NZA6_ALLMI</name>
<dbReference type="AlphaFoldDB" id="A0A151NZA6"/>
<evidence type="ECO:0000313" key="2">
    <source>
        <dbReference type="EMBL" id="KYO42226.1"/>
    </source>
</evidence>
<reference evidence="2 3" key="1">
    <citation type="journal article" date="2012" name="Genome Biol.">
        <title>Sequencing three crocodilian genomes to illuminate the evolution of archosaurs and amniotes.</title>
        <authorList>
            <person name="St John J.A."/>
            <person name="Braun E.L."/>
            <person name="Isberg S.R."/>
            <person name="Miles L.G."/>
            <person name="Chong A.Y."/>
            <person name="Gongora J."/>
            <person name="Dalzell P."/>
            <person name="Moran C."/>
            <person name="Bed'hom B."/>
            <person name="Abzhanov A."/>
            <person name="Burgess S.C."/>
            <person name="Cooksey A.M."/>
            <person name="Castoe T.A."/>
            <person name="Crawford N.G."/>
            <person name="Densmore L.D."/>
            <person name="Drew J.C."/>
            <person name="Edwards S.V."/>
            <person name="Faircloth B.C."/>
            <person name="Fujita M.K."/>
            <person name="Greenwold M.J."/>
            <person name="Hoffmann F.G."/>
            <person name="Howard J.M."/>
            <person name="Iguchi T."/>
            <person name="Janes D.E."/>
            <person name="Khan S.Y."/>
            <person name="Kohno S."/>
            <person name="de Koning A.J."/>
            <person name="Lance S.L."/>
            <person name="McCarthy F.M."/>
            <person name="McCormack J.E."/>
            <person name="Merchant M.E."/>
            <person name="Peterson D.G."/>
            <person name="Pollock D.D."/>
            <person name="Pourmand N."/>
            <person name="Raney B.J."/>
            <person name="Roessler K.A."/>
            <person name="Sanford J.R."/>
            <person name="Sawyer R.H."/>
            <person name="Schmidt C.J."/>
            <person name="Triplett E.W."/>
            <person name="Tuberville T.D."/>
            <person name="Venegas-Anaya M."/>
            <person name="Howard J.T."/>
            <person name="Jarvis E.D."/>
            <person name="Guillette L.J.Jr."/>
            <person name="Glenn T.C."/>
            <person name="Green R.E."/>
            <person name="Ray D.A."/>
        </authorList>
    </citation>
    <scope>NUCLEOTIDE SEQUENCE [LARGE SCALE GENOMIC DNA]</scope>
    <source>
        <strain evidence="2">KSC_2009_1</strain>
    </source>
</reference>
<sequence length="99" mass="11167">MHRARCGEPGSRRRRDLDRREAEAAPAHLAPDRAAWRGPAAAASTQTKRTHWLYCLAVETPFHPHWRPFMQKGPAQRIVQTPFMTDSSGAQNDTRGSGY</sequence>
<accession>A0A151NZA6</accession>
<keyword evidence="3" id="KW-1185">Reference proteome</keyword>
<evidence type="ECO:0000313" key="3">
    <source>
        <dbReference type="Proteomes" id="UP000050525"/>
    </source>
</evidence>
<dbReference type="EMBL" id="AKHW03001485">
    <property type="protein sequence ID" value="KYO42226.1"/>
    <property type="molecule type" value="Genomic_DNA"/>
</dbReference>
<evidence type="ECO:0000256" key="1">
    <source>
        <dbReference type="SAM" id="MobiDB-lite"/>
    </source>
</evidence>
<gene>
    <name evidence="2" type="ORF">Y1Q_0002840</name>
</gene>
<comment type="caution">
    <text evidence="2">The sequence shown here is derived from an EMBL/GenBank/DDBJ whole genome shotgun (WGS) entry which is preliminary data.</text>
</comment>
<dbReference type="Proteomes" id="UP000050525">
    <property type="component" value="Unassembled WGS sequence"/>
</dbReference>
<feature type="region of interest" description="Disordered" evidence="1">
    <location>
        <begin position="1"/>
        <end position="42"/>
    </location>
</feature>
<proteinExistence type="predicted"/>
<organism evidence="2 3">
    <name type="scientific">Alligator mississippiensis</name>
    <name type="common">American alligator</name>
    <dbReference type="NCBI Taxonomy" id="8496"/>
    <lineage>
        <taxon>Eukaryota</taxon>
        <taxon>Metazoa</taxon>
        <taxon>Chordata</taxon>
        <taxon>Craniata</taxon>
        <taxon>Vertebrata</taxon>
        <taxon>Euteleostomi</taxon>
        <taxon>Archelosauria</taxon>
        <taxon>Archosauria</taxon>
        <taxon>Crocodylia</taxon>
        <taxon>Alligatoridae</taxon>
        <taxon>Alligatorinae</taxon>
        <taxon>Alligator</taxon>
    </lineage>
</organism>
<protein>
    <submittedName>
        <fullName evidence="2">Uncharacterized protein</fullName>
    </submittedName>
</protein>